<dbReference type="Gene3D" id="2.130.10.30">
    <property type="entry name" value="Regulator of chromosome condensation 1/beta-lactamase-inhibitor protein II"/>
    <property type="match status" value="2"/>
</dbReference>
<dbReference type="PANTHER" id="PTHR45982:SF1">
    <property type="entry name" value="REGULATOR OF CHROMOSOME CONDENSATION"/>
    <property type="match status" value="1"/>
</dbReference>
<dbReference type="GO" id="GO:0005737">
    <property type="term" value="C:cytoplasm"/>
    <property type="evidence" value="ECO:0007669"/>
    <property type="project" value="TreeGrafter"/>
</dbReference>
<dbReference type="RefSeq" id="WP_185137190.1">
    <property type="nucleotide sequence ID" value="NZ_BORM01000015.1"/>
</dbReference>
<name>A0A841U198_9BACL</name>
<feature type="signal peptide" evidence="1">
    <location>
        <begin position="1"/>
        <end position="19"/>
    </location>
</feature>
<dbReference type="Proteomes" id="UP000553776">
    <property type="component" value="Unassembled WGS sequence"/>
</dbReference>
<accession>A0A841U198</accession>
<protein>
    <recommendedName>
        <fullName evidence="4">Alpha-tubulin suppressor-like RCC1 family protein</fullName>
    </recommendedName>
</protein>
<organism evidence="2 3">
    <name type="scientific">Cohnella xylanilytica</name>
    <dbReference type="NCBI Taxonomy" id="557555"/>
    <lineage>
        <taxon>Bacteria</taxon>
        <taxon>Bacillati</taxon>
        <taxon>Bacillota</taxon>
        <taxon>Bacilli</taxon>
        <taxon>Bacillales</taxon>
        <taxon>Paenibacillaceae</taxon>
        <taxon>Cohnella</taxon>
    </lineage>
</organism>
<sequence>MKKALCLVVVLLLIGPGYAASAAKTVKIASISSGPDHSLAVATDGTVWGWGRNDSGELGDLTLKVHASPYRVPGIKDVKNVEAGSGFSMALKKDGTVWVWGEPRIARGGKALAGPAEPFQIAKGAVQIGVGHKSFGIVLMKDGSVWGFGDPTGGHLGSEPGAGLSKIKGLPPIASISVGGRFTIALDKTGTPWGWGSNAGTPLQPGPAVIETPRRIALQNGKPLTGVKAVSAGDRYALFVLRSGEVLGCGSNEFGLMMTDSGPGAQPVQNYPKTLAIGDVKQLSAGVTHALALRSDGTLWTWGYYDDGRLSPDSYLNRDTGNVAPEPIQIRGIKGTIVHIEASRDSFRSHCLVLTSDGTVWTWGDNDYAYGVGNGELGLGLLGNEYIGKPTPIRWTA</sequence>
<evidence type="ECO:0000313" key="2">
    <source>
        <dbReference type="EMBL" id="MBB6693212.1"/>
    </source>
</evidence>
<dbReference type="AlphaFoldDB" id="A0A841U198"/>
<evidence type="ECO:0000256" key="1">
    <source>
        <dbReference type="SAM" id="SignalP"/>
    </source>
</evidence>
<dbReference type="InterPro" id="IPR051553">
    <property type="entry name" value="Ran_GTPase-activating"/>
</dbReference>
<dbReference type="EMBL" id="JACJVR010000068">
    <property type="protein sequence ID" value="MBB6693212.1"/>
    <property type="molecule type" value="Genomic_DNA"/>
</dbReference>
<dbReference type="InterPro" id="IPR009091">
    <property type="entry name" value="RCC1/BLIP-II"/>
</dbReference>
<dbReference type="GO" id="GO:0005085">
    <property type="term" value="F:guanyl-nucleotide exchange factor activity"/>
    <property type="evidence" value="ECO:0007669"/>
    <property type="project" value="TreeGrafter"/>
</dbReference>
<reference evidence="2 3" key="1">
    <citation type="submission" date="2020-08" db="EMBL/GenBank/DDBJ databases">
        <title>Cohnella phylogeny.</title>
        <authorList>
            <person name="Dunlap C."/>
        </authorList>
    </citation>
    <scope>NUCLEOTIDE SEQUENCE [LARGE SCALE GENOMIC DNA]</scope>
    <source>
        <strain evidence="2 3">DSM 25239</strain>
    </source>
</reference>
<proteinExistence type="predicted"/>
<evidence type="ECO:0008006" key="4">
    <source>
        <dbReference type="Google" id="ProtNLM"/>
    </source>
</evidence>
<evidence type="ECO:0000313" key="3">
    <source>
        <dbReference type="Proteomes" id="UP000553776"/>
    </source>
</evidence>
<dbReference type="PROSITE" id="PS00626">
    <property type="entry name" value="RCC1_2"/>
    <property type="match status" value="1"/>
</dbReference>
<dbReference type="InterPro" id="IPR000408">
    <property type="entry name" value="Reg_chr_condens"/>
</dbReference>
<gene>
    <name evidence="2" type="ORF">H7B90_17550</name>
</gene>
<dbReference type="PRINTS" id="PR00633">
    <property type="entry name" value="RCCNDNSATION"/>
</dbReference>
<keyword evidence="1" id="KW-0732">Signal</keyword>
<dbReference type="SUPFAM" id="SSF50985">
    <property type="entry name" value="RCC1/BLIP-II"/>
    <property type="match status" value="2"/>
</dbReference>
<feature type="chain" id="PRO_5038884543" description="Alpha-tubulin suppressor-like RCC1 family protein" evidence="1">
    <location>
        <begin position="20"/>
        <end position="397"/>
    </location>
</feature>
<dbReference type="PANTHER" id="PTHR45982">
    <property type="entry name" value="REGULATOR OF CHROMOSOME CONDENSATION"/>
    <property type="match status" value="1"/>
</dbReference>
<comment type="caution">
    <text evidence="2">The sequence shown here is derived from an EMBL/GenBank/DDBJ whole genome shotgun (WGS) entry which is preliminary data.</text>
</comment>
<dbReference type="Pfam" id="PF13540">
    <property type="entry name" value="RCC1_2"/>
    <property type="match status" value="5"/>
</dbReference>
<keyword evidence="3" id="KW-1185">Reference proteome</keyword>
<dbReference type="PROSITE" id="PS50012">
    <property type="entry name" value="RCC1_3"/>
    <property type="match status" value="2"/>
</dbReference>